<evidence type="ECO:0000256" key="1">
    <source>
        <dbReference type="ARBA" id="ARBA00009437"/>
    </source>
</evidence>
<feature type="domain" description="HTH lysR-type" evidence="5">
    <location>
        <begin position="5"/>
        <end position="62"/>
    </location>
</feature>
<dbReference type="FunFam" id="1.10.10.10:FF:000001">
    <property type="entry name" value="LysR family transcriptional regulator"/>
    <property type="match status" value="1"/>
</dbReference>
<evidence type="ECO:0000256" key="4">
    <source>
        <dbReference type="ARBA" id="ARBA00023163"/>
    </source>
</evidence>
<gene>
    <name evidence="6" type="ORF">FB382_001566</name>
</gene>
<proteinExistence type="inferred from homology"/>
<dbReference type="InterPro" id="IPR005119">
    <property type="entry name" value="LysR_subst-bd"/>
</dbReference>
<dbReference type="Pfam" id="PF03466">
    <property type="entry name" value="LysR_substrate"/>
    <property type="match status" value="1"/>
</dbReference>
<dbReference type="GO" id="GO:0003700">
    <property type="term" value="F:DNA-binding transcription factor activity"/>
    <property type="evidence" value="ECO:0007669"/>
    <property type="project" value="InterPro"/>
</dbReference>
<keyword evidence="4" id="KW-0804">Transcription</keyword>
<evidence type="ECO:0000256" key="2">
    <source>
        <dbReference type="ARBA" id="ARBA00023015"/>
    </source>
</evidence>
<accession>A0A7W3IYZ4</accession>
<evidence type="ECO:0000313" key="7">
    <source>
        <dbReference type="Proteomes" id="UP000580910"/>
    </source>
</evidence>
<dbReference type="Gene3D" id="1.10.10.10">
    <property type="entry name" value="Winged helix-like DNA-binding domain superfamily/Winged helix DNA-binding domain"/>
    <property type="match status" value="1"/>
</dbReference>
<dbReference type="SUPFAM" id="SSF53850">
    <property type="entry name" value="Periplasmic binding protein-like II"/>
    <property type="match status" value="1"/>
</dbReference>
<dbReference type="RefSeq" id="WP_182538164.1">
    <property type="nucleotide sequence ID" value="NZ_JACGXA010000001.1"/>
</dbReference>
<dbReference type="AlphaFoldDB" id="A0A7W3IYZ4"/>
<keyword evidence="7" id="KW-1185">Reference proteome</keyword>
<name>A0A7W3IYZ4_9ACTN</name>
<evidence type="ECO:0000259" key="5">
    <source>
        <dbReference type="PROSITE" id="PS50931"/>
    </source>
</evidence>
<dbReference type="PRINTS" id="PR00039">
    <property type="entry name" value="HTHLYSR"/>
</dbReference>
<dbReference type="PANTHER" id="PTHR30346:SF0">
    <property type="entry name" value="HCA OPERON TRANSCRIPTIONAL ACTIVATOR HCAR"/>
    <property type="match status" value="1"/>
</dbReference>
<organism evidence="6 7">
    <name type="scientific">Nocardioides ginsengisegetis</name>
    <dbReference type="NCBI Taxonomy" id="661491"/>
    <lineage>
        <taxon>Bacteria</taxon>
        <taxon>Bacillati</taxon>
        <taxon>Actinomycetota</taxon>
        <taxon>Actinomycetes</taxon>
        <taxon>Propionibacteriales</taxon>
        <taxon>Nocardioidaceae</taxon>
        <taxon>Nocardioides</taxon>
    </lineage>
</organism>
<dbReference type="Pfam" id="PF00126">
    <property type="entry name" value="HTH_1"/>
    <property type="match status" value="1"/>
</dbReference>
<keyword evidence="2" id="KW-0805">Transcription regulation</keyword>
<dbReference type="SUPFAM" id="SSF46785">
    <property type="entry name" value="Winged helix' DNA-binding domain"/>
    <property type="match status" value="1"/>
</dbReference>
<dbReference type="GO" id="GO:0032993">
    <property type="term" value="C:protein-DNA complex"/>
    <property type="evidence" value="ECO:0007669"/>
    <property type="project" value="TreeGrafter"/>
</dbReference>
<reference evidence="6 7" key="1">
    <citation type="submission" date="2020-07" db="EMBL/GenBank/DDBJ databases">
        <title>Sequencing the genomes of 1000 actinobacteria strains.</title>
        <authorList>
            <person name="Klenk H.-P."/>
        </authorList>
    </citation>
    <scope>NUCLEOTIDE SEQUENCE [LARGE SCALE GENOMIC DNA]</scope>
    <source>
        <strain evidence="6 7">DSM 21349</strain>
    </source>
</reference>
<sequence length="321" mass="35723">MEVSMELRHVKALVAVSEELNFTRAAERLHLAQQALSHQIRQLEDEVGTQLFVRTTRKVELTPAGEVFLERVAPVLVILEEAKEVARQVALGAEGHLEIAYTYSLGIESLPLILDRLHEVAPQVTLTAAVTLTDQAVHGLLRGQFDLAVVRNPEPTPNLKSIVIREEAAGVVIGTNHPAAGKDVVDLEDLVDSTLVIWPRWHSPGYADKILRTFPVHRDEGRVKVYERFSHDGFMGDKGSYELMAQGTAFQVAFQSQYETAPEGFVWKPLRPELPITVEILRREGVISPAQKRFLEAARQVSRHFGWLTNNADSAAPSPPK</sequence>
<evidence type="ECO:0000256" key="3">
    <source>
        <dbReference type="ARBA" id="ARBA00023125"/>
    </source>
</evidence>
<dbReference type="GO" id="GO:0003677">
    <property type="term" value="F:DNA binding"/>
    <property type="evidence" value="ECO:0007669"/>
    <property type="project" value="UniProtKB-KW"/>
</dbReference>
<dbReference type="PANTHER" id="PTHR30346">
    <property type="entry name" value="TRANSCRIPTIONAL DUAL REGULATOR HCAR-RELATED"/>
    <property type="match status" value="1"/>
</dbReference>
<dbReference type="Proteomes" id="UP000580910">
    <property type="component" value="Unassembled WGS sequence"/>
</dbReference>
<keyword evidence="3 6" id="KW-0238">DNA-binding</keyword>
<dbReference type="CDD" id="cd08414">
    <property type="entry name" value="PBP2_LTTR_aromatics_like"/>
    <property type="match status" value="1"/>
</dbReference>
<dbReference type="InterPro" id="IPR036388">
    <property type="entry name" value="WH-like_DNA-bd_sf"/>
</dbReference>
<evidence type="ECO:0000313" key="6">
    <source>
        <dbReference type="EMBL" id="MBA8803275.1"/>
    </source>
</evidence>
<dbReference type="InterPro" id="IPR036390">
    <property type="entry name" value="WH_DNA-bd_sf"/>
</dbReference>
<dbReference type="EMBL" id="JACGXA010000001">
    <property type="protein sequence ID" value="MBA8803275.1"/>
    <property type="molecule type" value="Genomic_DNA"/>
</dbReference>
<dbReference type="PROSITE" id="PS50931">
    <property type="entry name" value="HTH_LYSR"/>
    <property type="match status" value="1"/>
</dbReference>
<dbReference type="InterPro" id="IPR000847">
    <property type="entry name" value="LysR_HTH_N"/>
</dbReference>
<comment type="caution">
    <text evidence="6">The sequence shown here is derived from an EMBL/GenBank/DDBJ whole genome shotgun (WGS) entry which is preliminary data.</text>
</comment>
<comment type="similarity">
    <text evidence="1">Belongs to the LysR transcriptional regulatory family.</text>
</comment>
<protein>
    <submittedName>
        <fullName evidence="6">DNA-binding transcriptional LysR family regulator</fullName>
    </submittedName>
</protein>
<dbReference type="Gene3D" id="3.40.190.10">
    <property type="entry name" value="Periplasmic binding protein-like II"/>
    <property type="match status" value="2"/>
</dbReference>